<accession>A0A2A7HVI5</accession>
<dbReference type="Proteomes" id="UP000220006">
    <property type="component" value="Unassembled WGS sequence"/>
</dbReference>
<dbReference type="AlphaFoldDB" id="A0A2A7HVI5"/>
<sequence>MDPFLGDRYHLGMCTDAQDHETGEVLLTAKKLGTAQSIMHVLPTHVVPT</sequence>
<evidence type="ECO:0000313" key="2">
    <source>
        <dbReference type="Proteomes" id="UP000220006"/>
    </source>
</evidence>
<reference evidence="1 2" key="1">
    <citation type="submission" date="2017-09" db="EMBL/GenBank/DDBJ databases">
        <title>Large-scale bioinformatics analysis of Bacillus genomes uncovers conserved roles of natural products in bacterial physiology.</title>
        <authorList>
            <consortium name="Agbiome Team Llc"/>
            <person name="Bleich R.M."/>
            <person name="Grubbs K.J."/>
            <person name="Santa Maria K.C."/>
            <person name="Allen S.E."/>
            <person name="Farag S."/>
            <person name="Shank E.A."/>
            <person name="Bowers A."/>
        </authorList>
    </citation>
    <scope>NUCLEOTIDE SEQUENCE [LARGE SCALE GENOMIC DNA]</scope>
    <source>
        <strain evidence="1 2">AFS096845</strain>
    </source>
</reference>
<protein>
    <submittedName>
        <fullName evidence="1">Uncharacterized protein</fullName>
    </submittedName>
</protein>
<name>A0A2A7HVI5_BACCE</name>
<proteinExistence type="predicted"/>
<evidence type="ECO:0000313" key="1">
    <source>
        <dbReference type="EMBL" id="PEC21001.1"/>
    </source>
</evidence>
<organism evidence="1 2">
    <name type="scientific">Bacillus cereus</name>
    <dbReference type="NCBI Taxonomy" id="1396"/>
    <lineage>
        <taxon>Bacteria</taxon>
        <taxon>Bacillati</taxon>
        <taxon>Bacillota</taxon>
        <taxon>Bacilli</taxon>
        <taxon>Bacillales</taxon>
        <taxon>Bacillaceae</taxon>
        <taxon>Bacillus</taxon>
        <taxon>Bacillus cereus group</taxon>
    </lineage>
</organism>
<dbReference type="EMBL" id="NVLK01000033">
    <property type="protein sequence ID" value="PEC21001.1"/>
    <property type="molecule type" value="Genomic_DNA"/>
</dbReference>
<gene>
    <name evidence="1" type="ORF">COM96_16320</name>
</gene>
<comment type="caution">
    <text evidence="1">The sequence shown here is derived from an EMBL/GenBank/DDBJ whole genome shotgun (WGS) entry which is preliminary data.</text>
</comment>